<proteinExistence type="predicted"/>
<evidence type="ECO:0000313" key="1">
    <source>
        <dbReference type="EMBL" id="CAD7233609.1"/>
    </source>
</evidence>
<dbReference type="AlphaFoldDB" id="A0A7R8WQZ8"/>
<reference evidence="1" key="1">
    <citation type="submission" date="2020-11" db="EMBL/GenBank/DDBJ databases">
        <authorList>
            <person name="Tran Van P."/>
        </authorList>
    </citation>
    <scope>NUCLEOTIDE SEQUENCE</scope>
</reference>
<gene>
    <name evidence="1" type="ORF">CTOB1V02_LOCUS11430</name>
</gene>
<name>A0A7R8WQZ8_9CRUS</name>
<dbReference type="PROSITE" id="PS50041">
    <property type="entry name" value="C_TYPE_LECTIN_2"/>
    <property type="match status" value="2"/>
</dbReference>
<dbReference type="InterPro" id="IPR016187">
    <property type="entry name" value="CTDL_fold"/>
</dbReference>
<dbReference type="EMBL" id="OB666599">
    <property type="protein sequence ID" value="CAD7233609.1"/>
    <property type="molecule type" value="Genomic_DNA"/>
</dbReference>
<dbReference type="SMART" id="SM00034">
    <property type="entry name" value="CLECT"/>
    <property type="match status" value="1"/>
</dbReference>
<dbReference type="Pfam" id="PF00059">
    <property type="entry name" value="Lectin_C"/>
    <property type="match status" value="1"/>
</dbReference>
<dbReference type="InterPro" id="IPR016186">
    <property type="entry name" value="C-type_lectin-like/link_sf"/>
</dbReference>
<accession>A0A7R8WQZ8</accession>
<dbReference type="PANTHER" id="PTHR22803">
    <property type="entry name" value="MANNOSE, PHOSPHOLIPASE, LECTIN RECEPTOR RELATED"/>
    <property type="match status" value="1"/>
</dbReference>
<sequence length="240" mass="26807">MNSMCLGFLVALTVVATIDGALDLSSNAGPWIGGVEVGSSGEFVWRSTNASILGDNWADNEPNSPTSGDAIAMDCENEFKWRDLERTTDLPFMCEADANPPPVTWGCPEGFQMVGRGCYHFGTEQLNFDNSRTYCHGLGGKLLEFETADEMFTFNDYFTENPPSSCSGHWIGGEERGNSQQFQWISSARPVLFYNWLDYPNSDSDQGLALECPRSPKWKWNDFPKSRTYNPICETDLIEI</sequence>
<dbReference type="CDD" id="cd00037">
    <property type="entry name" value="CLECT"/>
    <property type="match status" value="2"/>
</dbReference>
<dbReference type="SUPFAM" id="SSF56436">
    <property type="entry name" value="C-type lectin-like"/>
    <property type="match status" value="2"/>
</dbReference>
<dbReference type="InterPro" id="IPR050111">
    <property type="entry name" value="C-type_lectin/snaclec_domain"/>
</dbReference>
<organism evidence="1">
    <name type="scientific">Cyprideis torosa</name>
    <dbReference type="NCBI Taxonomy" id="163714"/>
    <lineage>
        <taxon>Eukaryota</taxon>
        <taxon>Metazoa</taxon>
        <taxon>Ecdysozoa</taxon>
        <taxon>Arthropoda</taxon>
        <taxon>Crustacea</taxon>
        <taxon>Oligostraca</taxon>
        <taxon>Ostracoda</taxon>
        <taxon>Podocopa</taxon>
        <taxon>Podocopida</taxon>
        <taxon>Cytherocopina</taxon>
        <taxon>Cytheroidea</taxon>
        <taxon>Cytherideidae</taxon>
        <taxon>Cyprideis</taxon>
    </lineage>
</organism>
<dbReference type="InterPro" id="IPR001304">
    <property type="entry name" value="C-type_lectin-like"/>
</dbReference>
<dbReference type="OrthoDB" id="2142683at2759"/>
<dbReference type="Gene3D" id="3.10.100.10">
    <property type="entry name" value="Mannose-Binding Protein A, subunit A"/>
    <property type="match status" value="2"/>
</dbReference>
<protein>
    <submittedName>
        <fullName evidence="1">Uncharacterized protein</fullName>
    </submittedName>
</protein>